<gene>
    <name evidence="7" type="ORF">DES40_1445</name>
</gene>
<evidence type="ECO:0000256" key="4">
    <source>
        <dbReference type="ARBA" id="ARBA00023136"/>
    </source>
</evidence>
<keyword evidence="8" id="KW-1185">Reference proteome</keyword>
<dbReference type="RefSeq" id="WP_121100029.1">
    <property type="nucleotide sequence ID" value="NZ_RBII01000001.1"/>
</dbReference>
<evidence type="ECO:0000256" key="1">
    <source>
        <dbReference type="ARBA" id="ARBA00004141"/>
    </source>
</evidence>
<evidence type="ECO:0000256" key="5">
    <source>
        <dbReference type="SAM" id="Phobius"/>
    </source>
</evidence>
<dbReference type="Pfam" id="PF06271">
    <property type="entry name" value="RDD"/>
    <property type="match status" value="1"/>
</dbReference>
<feature type="domain" description="RDD" evidence="6">
    <location>
        <begin position="32"/>
        <end position="184"/>
    </location>
</feature>
<accession>A0A420WM43</accession>
<keyword evidence="2 5" id="KW-0812">Transmembrane</keyword>
<dbReference type="GO" id="GO:0016020">
    <property type="term" value="C:membrane"/>
    <property type="evidence" value="ECO:0007669"/>
    <property type="project" value="UniProtKB-SubCell"/>
</dbReference>
<dbReference type="Proteomes" id="UP000282211">
    <property type="component" value="Unassembled WGS sequence"/>
</dbReference>
<evidence type="ECO:0000256" key="2">
    <source>
        <dbReference type="ARBA" id="ARBA00022692"/>
    </source>
</evidence>
<evidence type="ECO:0000313" key="8">
    <source>
        <dbReference type="Proteomes" id="UP000282211"/>
    </source>
</evidence>
<proteinExistence type="predicted"/>
<keyword evidence="3 5" id="KW-1133">Transmembrane helix</keyword>
<sequence length="293" mass="32819">MSSAPPYTTPIPPSDRRTLITPEGVDLQIQLADVGARIGAVTIDLLIISITLILSLFVFIWGGFAVNGELAISLFILFALFLRSFYFLIFEMGPKAATPGKRLMKIRVAARNTAMGRAQLSANAVFARNALREIELFLPLSFLILKSNDVDGMIALLGLIWSGIFLLFPLFNKDRLRAGDMIAGTWVVRAPKPILGRDLAKQSQESLESFTFTPAQVEAYGIHELHVLETVLRTQKIKTMNDVAERIRQKIGWTQMAGETDTAFLNAYYRALRERLEARLLMGVKRKDKFDTR</sequence>
<comment type="caution">
    <text evidence="7">The sequence shown here is derived from an EMBL/GenBank/DDBJ whole genome shotgun (WGS) entry which is preliminary data.</text>
</comment>
<dbReference type="PANTHER" id="PTHR38480">
    <property type="entry name" value="SLR0254 PROTEIN"/>
    <property type="match status" value="1"/>
</dbReference>
<name>A0A420WM43_9PROT</name>
<dbReference type="InterPro" id="IPR010432">
    <property type="entry name" value="RDD"/>
</dbReference>
<dbReference type="OrthoDB" id="9787732at2"/>
<protein>
    <submittedName>
        <fullName evidence="7">Putative RDD family membrane protein YckC</fullName>
    </submittedName>
</protein>
<keyword evidence="4 5" id="KW-0472">Membrane</keyword>
<dbReference type="AlphaFoldDB" id="A0A420WM43"/>
<dbReference type="EMBL" id="RBII01000001">
    <property type="protein sequence ID" value="RKQ72108.1"/>
    <property type="molecule type" value="Genomic_DNA"/>
</dbReference>
<evidence type="ECO:0000313" key="7">
    <source>
        <dbReference type="EMBL" id="RKQ72108.1"/>
    </source>
</evidence>
<dbReference type="PANTHER" id="PTHR38480:SF1">
    <property type="entry name" value="SLR0254 PROTEIN"/>
    <property type="match status" value="1"/>
</dbReference>
<evidence type="ECO:0000259" key="6">
    <source>
        <dbReference type="Pfam" id="PF06271"/>
    </source>
</evidence>
<evidence type="ECO:0000256" key="3">
    <source>
        <dbReference type="ARBA" id="ARBA00022989"/>
    </source>
</evidence>
<feature type="transmembrane region" description="Helical" evidence="5">
    <location>
        <begin position="152"/>
        <end position="171"/>
    </location>
</feature>
<reference evidence="7 8" key="1">
    <citation type="submission" date="2018-10" db="EMBL/GenBank/DDBJ databases">
        <title>Genomic Encyclopedia of Type Strains, Phase IV (KMG-IV): sequencing the most valuable type-strain genomes for metagenomic binning, comparative biology and taxonomic classification.</title>
        <authorList>
            <person name="Goeker M."/>
        </authorList>
    </citation>
    <scope>NUCLEOTIDE SEQUENCE [LARGE SCALE GENOMIC DNA]</scope>
    <source>
        <strain evidence="7 8">DSM 22008</strain>
    </source>
</reference>
<comment type="subcellular location">
    <subcellularLocation>
        <location evidence="1">Membrane</location>
        <topology evidence="1">Multi-pass membrane protein</topology>
    </subcellularLocation>
</comment>
<feature type="transmembrane region" description="Helical" evidence="5">
    <location>
        <begin position="70"/>
        <end position="93"/>
    </location>
</feature>
<feature type="transmembrane region" description="Helical" evidence="5">
    <location>
        <begin position="45"/>
        <end position="64"/>
    </location>
</feature>
<dbReference type="InParanoid" id="A0A420WM43"/>
<organism evidence="7 8">
    <name type="scientific">Litorimonas taeanensis</name>
    <dbReference type="NCBI Taxonomy" id="568099"/>
    <lineage>
        <taxon>Bacteria</taxon>
        <taxon>Pseudomonadati</taxon>
        <taxon>Pseudomonadota</taxon>
        <taxon>Alphaproteobacteria</taxon>
        <taxon>Maricaulales</taxon>
        <taxon>Robiginitomaculaceae</taxon>
    </lineage>
</organism>